<dbReference type="AlphaFoldDB" id="A0A9P6THZ0"/>
<dbReference type="OrthoDB" id="2149840at2759"/>
<name>A0A9P6THZ0_9BASI</name>
<organism evidence="1 2">
    <name type="scientific">Cronartium quercuum f. sp. fusiforme G11</name>
    <dbReference type="NCBI Taxonomy" id="708437"/>
    <lineage>
        <taxon>Eukaryota</taxon>
        <taxon>Fungi</taxon>
        <taxon>Dikarya</taxon>
        <taxon>Basidiomycota</taxon>
        <taxon>Pucciniomycotina</taxon>
        <taxon>Pucciniomycetes</taxon>
        <taxon>Pucciniales</taxon>
        <taxon>Coleosporiaceae</taxon>
        <taxon>Cronartium</taxon>
    </lineage>
</organism>
<dbReference type="PANTHER" id="PTHR31061">
    <property type="entry name" value="LD22376P"/>
    <property type="match status" value="1"/>
</dbReference>
<gene>
    <name evidence="1" type="ORF">CROQUDRAFT_36966</name>
</gene>
<comment type="caution">
    <text evidence="1">The sequence shown here is derived from an EMBL/GenBank/DDBJ whole genome shotgun (WGS) entry which is preliminary data.</text>
</comment>
<dbReference type="Proteomes" id="UP000886653">
    <property type="component" value="Unassembled WGS sequence"/>
</dbReference>
<evidence type="ECO:0000313" key="1">
    <source>
        <dbReference type="EMBL" id="KAG0151268.1"/>
    </source>
</evidence>
<keyword evidence="2" id="KW-1185">Reference proteome</keyword>
<accession>A0A9P6THZ0</accession>
<reference evidence="1" key="1">
    <citation type="submission" date="2013-11" db="EMBL/GenBank/DDBJ databases">
        <title>Genome sequence of the fusiform rust pathogen reveals effectors for host alternation and coevolution with pine.</title>
        <authorList>
            <consortium name="DOE Joint Genome Institute"/>
            <person name="Smith K."/>
            <person name="Pendleton A."/>
            <person name="Kubisiak T."/>
            <person name="Anderson C."/>
            <person name="Salamov A."/>
            <person name="Aerts A."/>
            <person name="Riley R."/>
            <person name="Clum A."/>
            <person name="Lindquist E."/>
            <person name="Ence D."/>
            <person name="Campbell M."/>
            <person name="Kronenberg Z."/>
            <person name="Feau N."/>
            <person name="Dhillon B."/>
            <person name="Hamelin R."/>
            <person name="Burleigh J."/>
            <person name="Smith J."/>
            <person name="Yandell M."/>
            <person name="Nelson C."/>
            <person name="Grigoriev I."/>
            <person name="Davis J."/>
        </authorList>
    </citation>
    <scope>NUCLEOTIDE SEQUENCE</scope>
    <source>
        <strain evidence="1">G11</strain>
    </source>
</reference>
<dbReference type="EMBL" id="MU167214">
    <property type="protein sequence ID" value="KAG0151268.1"/>
    <property type="molecule type" value="Genomic_DNA"/>
</dbReference>
<protein>
    <submittedName>
        <fullName evidence="1">Uncharacterized protein</fullName>
    </submittedName>
</protein>
<evidence type="ECO:0000313" key="2">
    <source>
        <dbReference type="Proteomes" id="UP000886653"/>
    </source>
</evidence>
<dbReference type="PANTHER" id="PTHR31061:SF24">
    <property type="entry name" value="LD22376P"/>
    <property type="match status" value="1"/>
</dbReference>
<sequence length="348" mass="38255">MPLDGEPKQSCLTRARPKARDDSIDVLRGLTCFGMILVNTASAPPRFLRHATSLNDPITFADTIFPCFLFTSGLAEKVAGPSTFRKSLRRAILLNLLGVAFNNVLPRILGRSQRGDLFEWRTYRLPSVLGRLGIASLISASGLSPPLLIALWHLLASSRPLDPPGVSTQAVIDRAAFGTEHLYDRVTGFDPEGLLGSFLTAPVSLILGRQAYEIFNQGLRPSYSMIITLFSLFRPKTPATKPHWTPTFTGITTLTSLLYWKTASFLTRFKASKALAILGRCSLEVYLLSSFFHIALTETGIWGSLDKVLSQRFGFSNEVVSTTISSILAVGMVPVANLLSKYGWFIRL</sequence>
<proteinExistence type="predicted"/>